<reference evidence="8 9" key="1">
    <citation type="submission" date="2017-09" db="EMBL/GenBank/DDBJ databases">
        <authorList>
            <person name="Lee N."/>
            <person name="Cho B.-K."/>
        </authorList>
    </citation>
    <scope>NUCLEOTIDE SEQUENCE [LARGE SCALE GENOMIC DNA]</scope>
    <source>
        <strain evidence="8 9">ATCC 12461</strain>
    </source>
</reference>
<feature type="transmembrane region" description="Helical" evidence="7">
    <location>
        <begin position="39"/>
        <end position="62"/>
    </location>
</feature>
<dbReference type="InterPro" id="IPR001123">
    <property type="entry name" value="LeuE-type"/>
</dbReference>
<evidence type="ECO:0000256" key="7">
    <source>
        <dbReference type="SAM" id="Phobius"/>
    </source>
</evidence>
<dbReference type="RefSeq" id="WP_055532003.1">
    <property type="nucleotide sequence ID" value="NZ_CP023695.1"/>
</dbReference>
<gene>
    <name evidence="8" type="ORF">CP975_33915</name>
</gene>
<evidence type="ECO:0000313" key="9">
    <source>
        <dbReference type="Proteomes" id="UP000326553"/>
    </source>
</evidence>
<dbReference type="KEGG" id="salw:CP975_33915"/>
<evidence type="ECO:0000256" key="4">
    <source>
        <dbReference type="ARBA" id="ARBA00022989"/>
    </source>
</evidence>
<dbReference type="EMBL" id="CP023695">
    <property type="protein sequence ID" value="QEV21856.1"/>
    <property type="molecule type" value="Genomic_DNA"/>
</dbReference>
<feature type="transmembrane region" description="Helical" evidence="7">
    <location>
        <begin position="68"/>
        <end position="90"/>
    </location>
</feature>
<organism evidence="8 9">
    <name type="scientific">Streptomyces alboniger</name>
    <dbReference type="NCBI Taxonomy" id="132473"/>
    <lineage>
        <taxon>Bacteria</taxon>
        <taxon>Bacillati</taxon>
        <taxon>Actinomycetota</taxon>
        <taxon>Actinomycetes</taxon>
        <taxon>Kitasatosporales</taxon>
        <taxon>Streptomycetaceae</taxon>
        <taxon>Streptomyces</taxon>
        <taxon>Streptomyces aurantiacus group</taxon>
    </lineage>
</organism>
<evidence type="ECO:0000256" key="5">
    <source>
        <dbReference type="ARBA" id="ARBA00023136"/>
    </source>
</evidence>
<proteinExistence type="predicted"/>
<accession>A0A5J6HNQ1</accession>
<dbReference type="PANTHER" id="PTHR30086:SF20">
    <property type="entry name" value="ARGININE EXPORTER PROTEIN ARGO-RELATED"/>
    <property type="match status" value="1"/>
</dbReference>
<evidence type="ECO:0000256" key="6">
    <source>
        <dbReference type="SAM" id="MobiDB-lite"/>
    </source>
</evidence>
<protein>
    <submittedName>
        <fullName evidence="8">LysE family translocator</fullName>
    </submittedName>
</protein>
<dbReference type="AlphaFoldDB" id="A0A5J6HNQ1"/>
<dbReference type="PIRSF" id="PIRSF006324">
    <property type="entry name" value="LeuE"/>
    <property type="match status" value="1"/>
</dbReference>
<dbReference type="Pfam" id="PF01810">
    <property type="entry name" value="LysE"/>
    <property type="match status" value="1"/>
</dbReference>
<dbReference type="GO" id="GO:0015171">
    <property type="term" value="F:amino acid transmembrane transporter activity"/>
    <property type="evidence" value="ECO:0007669"/>
    <property type="project" value="TreeGrafter"/>
</dbReference>
<evidence type="ECO:0000256" key="3">
    <source>
        <dbReference type="ARBA" id="ARBA00022692"/>
    </source>
</evidence>
<keyword evidence="4 7" id="KW-1133">Transmembrane helix</keyword>
<evidence type="ECO:0000313" key="8">
    <source>
        <dbReference type="EMBL" id="QEV21856.1"/>
    </source>
</evidence>
<keyword evidence="9" id="KW-1185">Reference proteome</keyword>
<dbReference type="PANTHER" id="PTHR30086">
    <property type="entry name" value="ARGININE EXPORTER PROTEIN ARGO"/>
    <property type="match status" value="1"/>
</dbReference>
<dbReference type="GO" id="GO:0005886">
    <property type="term" value="C:plasma membrane"/>
    <property type="evidence" value="ECO:0007669"/>
    <property type="project" value="UniProtKB-SubCell"/>
</dbReference>
<name>A0A5J6HNQ1_STRAD</name>
<evidence type="ECO:0000256" key="2">
    <source>
        <dbReference type="ARBA" id="ARBA00022475"/>
    </source>
</evidence>
<feature type="transmembrane region" description="Helical" evidence="7">
    <location>
        <begin position="6"/>
        <end position="27"/>
    </location>
</feature>
<sequence length="224" mass="23322">MSVDLVGFLGVVMLAYLVPGPDFLVIVRAAARRASLGRAAAFGAQTGLCVHMCAAALGLSAIAAQSALAFTVIKLAGAAYLVHLGVRALLAARKDTEHGGGHGAAGREEAPGRCSSDGAAAGERGHSRRASFAEGFLSNVLNPKAALFFLSILPQFVNRGGSPTRQIFLLGALDVLVGVVYWLALVGFAARLRTALARPSWRRRWERISGSLFIALGITVATAE</sequence>
<dbReference type="Proteomes" id="UP000326553">
    <property type="component" value="Chromosome"/>
</dbReference>
<feature type="compositionally biased region" description="Basic and acidic residues" evidence="6">
    <location>
        <begin position="96"/>
        <end position="111"/>
    </location>
</feature>
<keyword evidence="5 7" id="KW-0472">Membrane</keyword>
<keyword evidence="3 7" id="KW-0812">Transmembrane</keyword>
<evidence type="ECO:0000256" key="1">
    <source>
        <dbReference type="ARBA" id="ARBA00004651"/>
    </source>
</evidence>
<dbReference type="OrthoDB" id="5185770at2"/>
<feature type="transmembrane region" description="Helical" evidence="7">
    <location>
        <begin position="168"/>
        <end position="192"/>
    </location>
</feature>
<comment type="subcellular location">
    <subcellularLocation>
        <location evidence="1">Cell membrane</location>
        <topology evidence="1">Multi-pass membrane protein</topology>
    </subcellularLocation>
</comment>
<feature type="region of interest" description="Disordered" evidence="6">
    <location>
        <begin position="96"/>
        <end position="122"/>
    </location>
</feature>
<keyword evidence="2" id="KW-1003">Cell membrane</keyword>
<feature type="transmembrane region" description="Helical" evidence="7">
    <location>
        <begin position="136"/>
        <end position="156"/>
    </location>
</feature>